<feature type="region of interest" description="Disordered" evidence="1">
    <location>
        <begin position="1"/>
        <end position="21"/>
    </location>
</feature>
<protein>
    <submittedName>
        <fullName evidence="2">Uncharacterized protein</fullName>
    </submittedName>
</protein>
<accession>A0A084XUL6</accession>
<evidence type="ECO:0000313" key="2">
    <source>
        <dbReference type="EMBL" id="KFB66160.1"/>
    </source>
</evidence>
<comment type="caution">
    <text evidence="2">The sequence shown here is derived from an EMBL/GenBank/DDBJ whole genome shotgun (WGS) entry which is preliminary data.</text>
</comment>
<reference evidence="2 3" key="1">
    <citation type="submission" date="2014-07" db="EMBL/GenBank/DDBJ databases">
        <title>Expanding our view of genomic diversity in Candidatus Accumulibacter clades.</title>
        <authorList>
            <person name="Skennerton C.T."/>
            <person name="Barr J.J."/>
            <person name="Slater F.R."/>
            <person name="Bond P.L."/>
            <person name="Tyson G.W."/>
        </authorList>
    </citation>
    <scope>NUCLEOTIDE SEQUENCE [LARGE SCALE GENOMIC DNA]</scope>
    <source>
        <strain evidence="3">SK-01</strain>
    </source>
</reference>
<gene>
    <name evidence="2" type="ORF">CAPSK01_004529</name>
</gene>
<name>A0A084XUL6_9PROT</name>
<sequence length="76" mass="8636">MTGANKVDEAEQSDPPGIVRVDRPVRPLFRGRDCACQTDSALHCAWLRYGDTGEDCCDEPNERCECRCHEQDDYDD</sequence>
<dbReference type="Proteomes" id="UP000019812">
    <property type="component" value="Unassembled WGS sequence"/>
</dbReference>
<evidence type="ECO:0000256" key="1">
    <source>
        <dbReference type="SAM" id="MobiDB-lite"/>
    </source>
</evidence>
<dbReference type="EMBL" id="JDSS02000049">
    <property type="protein sequence ID" value="KFB66160.1"/>
    <property type="molecule type" value="Genomic_DNA"/>
</dbReference>
<proteinExistence type="predicted"/>
<dbReference type="AlphaFoldDB" id="A0A084XUL6"/>
<evidence type="ECO:0000313" key="3">
    <source>
        <dbReference type="Proteomes" id="UP000019812"/>
    </source>
</evidence>
<organism evidence="2 3">
    <name type="scientific">Candidatus Accumulibacter vicinus</name>
    <dbReference type="NCBI Taxonomy" id="2954382"/>
    <lineage>
        <taxon>Bacteria</taxon>
        <taxon>Pseudomonadati</taxon>
        <taxon>Pseudomonadota</taxon>
        <taxon>Betaproteobacteria</taxon>
        <taxon>Candidatus Accumulibacter</taxon>
    </lineage>
</organism>